<evidence type="ECO:0000313" key="1">
    <source>
        <dbReference type="EMBL" id="OIJ22349.1"/>
    </source>
</evidence>
<accession>A0A1S2MCF5</accession>
<dbReference type="AlphaFoldDB" id="A0A1S2MCF5"/>
<sequence length="190" mass="21764">MMNKSLSLRFGIVGLVVIVMAVSAYNHYLRSDSSSLVDKGDEKEVVEDVENVEIDEVPTEPVATPIDNANEKELHNKIFQLHTELNNTVGWRGYLSVNWDDEGRMNYLIEQTFLIEKGTSSEVLKQDMVNMRACLEVAYEKKDVYGLRLAHRIIHDLDYFINNNSTDGIVYNMTSYGNDSKINEVFTYIQ</sequence>
<dbReference type="Proteomes" id="UP000180057">
    <property type="component" value="Unassembled WGS sequence"/>
</dbReference>
<gene>
    <name evidence="1" type="ORF">BKP45_06850</name>
</gene>
<dbReference type="EMBL" id="MLQS01000001">
    <property type="protein sequence ID" value="OIJ22349.1"/>
    <property type="molecule type" value="Genomic_DNA"/>
</dbReference>
<dbReference type="STRING" id="472963.BKP45_06850"/>
<organism evidence="1 2">
    <name type="scientific">Anaerobacillus alkalidiazotrophicus</name>
    <dbReference type="NCBI Taxonomy" id="472963"/>
    <lineage>
        <taxon>Bacteria</taxon>
        <taxon>Bacillati</taxon>
        <taxon>Bacillota</taxon>
        <taxon>Bacilli</taxon>
        <taxon>Bacillales</taxon>
        <taxon>Bacillaceae</taxon>
        <taxon>Anaerobacillus</taxon>
    </lineage>
</organism>
<evidence type="ECO:0000313" key="2">
    <source>
        <dbReference type="Proteomes" id="UP000180057"/>
    </source>
</evidence>
<proteinExistence type="predicted"/>
<comment type="caution">
    <text evidence="1">The sequence shown here is derived from an EMBL/GenBank/DDBJ whole genome shotgun (WGS) entry which is preliminary data.</text>
</comment>
<keyword evidence="2" id="KW-1185">Reference proteome</keyword>
<name>A0A1S2MCF5_9BACI</name>
<reference evidence="1 2" key="1">
    <citation type="submission" date="2016-10" db="EMBL/GenBank/DDBJ databases">
        <title>Draft genome sequences of four alkaliphilic bacteria belonging to the Anaerobacillus genus.</title>
        <authorList>
            <person name="Bassil N.M."/>
            <person name="Lloyd J.R."/>
        </authorList>
    </citation>
    <scope>NUCLEOTIDE SEQUENCE [LARGE SCALE GENOMIC DNA]</scope>
    <source>
        <strain evidence="1 2">DSM 22531</strain>
    </source>
</reference>
<dbReference type="RefSeq" id="WP_071388904.1">
    <property type="nucleotide sequence ID" value="NZ_MLQS01000001.1"/>
</dbReference>
<protein>
    <submittedName>
        <fullName evidence="1">Uncharacterized protein</fullName>
    </submittedName>
</protein>
<dbReference type="OrthoDB" id="2087420at2"/>